<name>A0A7Z8YBF8_CAPOC</name>
<dbReference type="EMBL" id="UYIQ01000001">
    <property type="protein sequence ID" value="VDG81206.1"/>
    <property type="molecule type" value="Genomic_DNA"/>
</dbReference>
<accession>A0A7Z8YBF8</accession>
<gene>
    <name evidence="1" type="ORF">NCTC11458_00490</name>
</gene>
<organism evidence="1 2">
    <name type="scientific">Capnocytophaga ochracea</name>
    <dbReference type="NCBI Taxonomy" id="1018"/>
    <lineage>
        <taxon>Bacteria</taxon>
        <taxon>Pseudomonadati</taxon>
        <taxon>Bacteroidota</taxon>
        <taxon>Flavobacteriia</taxon>
        <taxon>Flavobacteriales</taxon>
        <taxon>Flavobacteriaceae</taxon>
        <taxon>Capnocytophaga</taxon>
    </lineage>
</organism>
<protein>
    <submittedName>
        <fullName evidence="1">Uncharacterized protein</fullName>
    </submittedName>
</protein>
<dbReference type="AlphaFoldDB" id="A0A7Z8YBF8"/>
<sequence>MVKINNNKRRIKKALKEIENEIENKPTPIKINTTTSILRCKKHF</sequence>
<proteinExistence type="predicted"/>
<dbReference type="Proteomes" id="UP000276733">
    <property type="component" value="Unassembled WGS sequence"/>
</dbReference>
<evidence type="ECO:0000313" key="1">
    <source>
        <dbReference type="EMBL" id="VDG81206.1"/>
    </source>
</evidence>
<comment type="caution">
    <text evidence="1">The sequence shown here is derived from an EMBL/GenBank/DDBJ whole genome shotgun (WGS) entry which is preliminary data.</text>
</comment>
<reference evidence="1 2" key="1">
    <citation type="submission" date="2018-11" db="EMBL/GenBank/DDBJ databases">
        <authorList>
            <consortium name="Pathogen Informatics"/>
        </authorList>
    </citation>
    <scope>NUCLEOTIDE SEQUENCE [LARGE SCALE GENOMIC DNA]</scope>
    <source>
        <strain evidence="1 2">NCTC11458</strain>
    </source>
</reference>
<evidence type="ECO:0000313" key="2">
    <source>
        <dbReference type="Proteomes" id="UP000276733"/>
    </source>
</evidence>